<dbReference type="Gene3D" id="3.30.70.890">
    <property type="entry name" value="GHMP kinase, C-terminal domain"/>
    <property type="match status" value="1"/>
</dbReference>
<dbReference type="SUPFAM" id="SSF55060">
    <property type="entry name" value="GHMP Kinase, C-terminal domain"/>
    <property type="match status" value="1"/>
</dbReference>
<dbReference type="RefSeq" id="WP_018031081.1">
    <property type="nucleotide sequence ID" value="NZ_CAMCCF010000007.1"/>
</dbReference>
<dbReference type="GO" id="GO:0016114">
    <property type="term" value="P:terpenoid biosynthetic process"/>
    <property type="evidence" value="ECO:0007669"/>
    <property type="project" value="UniProtKB-UniRule"/>
</dbReference>
<comment type="catalytic activity">
    <reaction evidence="6">
        <text>4-CDP-2-C-methyl-D-erythritol + ATP = 4-CDP-2-C-methyl-D-erythritol 2-phosphate + ADP + H(+)</text>
        <dbReference type="Rhea" id="RHEA:18437"/>
        <dbReference type="ChEBI" id="CHEBI:15378"/>
        <dbReference type="ChEBI" id="CHEBI:30616"/>
        <dbReference type="ChEBI" id="CHEBI:57823"/>
        <dbReference type="ChEBI" id="CHEBI:57919"/>
        <dbReference type="ChEBI" id="CHEBI:456216"/>
        <dbReference type="EC" id="2.7.1.148"/>
    </reaction>
</comment>
<comment type="function">
    <text evidence="6">Catalyzes the phosphorylation of the position 2 hydroxy group of 4-diphosphocytidyl-2C-methyl-D-erythritol.</text>
</comment>
<evidence type="ECO:0000256" key="1">
    <source>
        <dbReference type="ARBA" id="ARBA00009684"/>
    </source>
</evidence>
<reference evidence="9 10" key="1">
    <citation type="submission" date="2018-06" db="EMBL/GenBank/DDBJ databases">
        <authorList>
            <consortium name="Pathogen Informatics"/>
            <person name="Doyle S."/>
        </authorList>
    </citation>
    <scope>NUCLEOTIDE SEQUENCE [LARGE SCALE GENOMIC DNA]</scope>
    <source>
        <strain evidence="9 10">NCTC12278</strain>
    </source>
</reference>
<dbReference type="EC" id="2.7.1.148" evidence="6"/>
<dbReference type="Pfam" id="PF00288">
    <property type="entry name" value="GHMP_kinases_N"/>
    <property type="match status" value="1"/>
</dbReference>
<dbReference type="InterPro" id="IPR013750">
    <property type="entry name" value="GHMP_kinase_C_dom"/>
</dbReference>
<accession>A0A2X3XY28</accession>
<keyword evidence="2 6" id="KW-0808">Transferase</keyword>
<dbReference type="SUPFAM" id="SSF54211">
    <property type="entry name" value="Ribosomal protein S5 domain 2-like"/>
    <property type="match status" value="1"/>
</dbReference>
<feature type="domain" description="GHMP kinase N-terminal" evidence="7">
    <location>
        <begin position="67"/>
        <end position="144"/>
    </location>
</feature>
<gene>
    <name evidence="9" type="primary">ipk</name>
    <name evidence="9" type="ORF">NCTC12278_00292</name>
</gene>
<feature type="binding site" evidence="6">
    <location>
        <begin position="94"/>
        <end position="104"/>
    </location>
    <ligand>
        <name>ATP</name>
        <dbReference type="ChEBI" id="CHEBI:30616"/>
    </ligand>
</feature>
<dbReference type="InterPro" id="IPR036554">
    <property type="entry name" value="GHMP_kinase_C_sf"/>
</dbReference>
<keyword evidence="5 6" id="KW-0067">ATP-binding</keyword>
<dbReference type="KEGG" id="sfer:NCTC12278_00292"/>
<name>A0A2X3XY28_9STRE</name>
<proteinExistence type="inferred from homology"/>
<dbReference type="PANTHER" id="PTHR43527">
    <property type="entry name" value="4-DIPHOSPHOCYTIDYL-2-C-METHYL-D-ERYTHRITOL KINASE, CHLOROPLASTIC"/>
    <property type="match status" value="1"/>
</dbReference>
<keyword evidence="10" id="KW-1185">Reference proteome</keyword>
<dbReference type="PIRSF" id="PIRSF010376">
    <property type="entry name" value="IspE"/>
    <property type="match status" value="1"/>
</dbReference>
<dbReference type="HAMAP" id="MF_00061">
    <property type="entry name" value="IspE"/>
    <property type="match status" value="1"/>
</dbReference>
<dbReference type="PRINTS" id="PR00958">
    <property type="entry name" value="HOMSERKINASE"/>
</dbReference>
<evidence type="ECO:0000313" key="10">
    <source>
        <dbReference type="Proteomes" id="UP000249495"/>
    </source>
</evidence>
<evidence type="ECO:0000256" key="4">
    <source>
        <dbReference type="ARBA" id="ARBA00022777"/>
    </source>
</evidence>
<dbReference type="Gene3D" id="3.30.230.10">
    <property type="match status" value="1"/>
</dbReference>
<feature type="domain" description="GHMP kinase C-terminal" evidence="8">
    <location>
        <begin position="199"/>
        <end position="274"/>
    </location>
</feature>
<evidence type="ECO:0000256" key="3">
    <source>
        <dbReference type="ARBA" id="ARBA00022741"/>
    </source>
</evidence>
<dbReference type="STRING" id="1123303.GCA_000372425_01775"/>
<dbReference type="OrthoDB" id="9809438at2"/>
<keyword evidence="4 6" id="KW-0418">Kinase</keyword>
<evidence type="ECO:0000313" key="9">
    <source>
        <dbReference type="EMBL" id="SQF39342.1"/>
    </source>
</evidence>
<evidence type="ECO:0000256" key="5">
    <source>
        <dbReference type="ARBA" id="ARBA00022840"/>
    </source>
</evidence>
<evidence type="ECO:0000259" key="7">
    <source>
        <dbReference type="Pfam" id="PF00288"/>
    </source>
</evidence>
<dbReference type="GO" id="GO:0005524">
    <property type="term" value="F:ATP binding"/>
    <property type="evidence" value="ECO:0007669"/>
    <property type="project" value="UniProtKB-UniRule"/>
</dbReference>
<dbReference type="Pfam" id="PF08544">
    <property type="entry name" value="GHMP_kinases_C"/>
    <property type="match status" value="1"/>
</dbReference>
<dbReference type="EMBL" id="LS483343">
    <property type="protein sequence ID" value="SQF39342.1"/>
    <property type="molecule type" value="Genomic_DNA"/>
</dbReference>
<evidence type="ECO:0000256" key="2">
    <source>
        <dbReference type="ARBA" id="ARBA00022679"/>
    </source>
</evidence>
<dbReference type="InterPro" id="IPR004424">
    <property type="entry name" value="IspE"/>
</dbReference>
<dbReference type="Proteomes" id="UP000249495">
    <property type="component" value="Chromosome 1"/>
</dbReference>
<keyword evidence="3 6" id="KW-0547">Nucleotide-binding</keyword>
<dbReference type="AlphaFoldDB" id="A0A2X3XY28"/>
<dbReference type="InterPro" id="IPR006204">
    <property type="entry name" value="GHMP_kinase_N_dom"/>
</dbReference>
<evidence type="ECO:0000259" key="8">
    <source>
        <dbReference type="Pfam" id="PF08544"/>
    </source>
</evidence>
<organism evidence="9 10">
    <name type="scientific">Streptococcus ferus</name>
    <dbReference type="NCBI Taxonomy" id="1345"/>
    <lineage>
        <taxon>Bacteria</taxon>
        <taxon>Bacillati</taxon>
        <taxon>Bacillota</taxon>
        <taxon>Bacilli</taxon>
        <taxon>Lactobacillales</taxon>
        <taxon>Streptococcaceae</taxon>
        <taxon>Streptococcus</taxon>
    </lineage>
</organism>
<dbReference type="PANTHER" id="PTHR43527:SF2">
    <property type="entry name" value="4-DIPHOSPHOCYTIDYL-2-C-METHYL-D-ERYTHRITOL KINASE, CHLOROPLASTIC"/>
    <property type="match status" value="1"/>
</dbReference>
<dbReference type="NCBIfam" id="TIGR00154">
    <property type="entry name" value="ispE"/>
    <property type="match status" value="1"/>
</dbReference>
<evidence type="ECO:0000256" key="6">
    <source>
        <dbReference type="HAMAP-Rule" id="MF_00061"/>
    </source>
</evidence>
<feature type="active site" evidence="6">
    <location>
        <position position="10"/>
    </location>
</feature>
<feature type="active site" evidence="6">
    <location>
        <position position="136"/>
    </location>
</feature>
<sequence length="282" mass="30879">MSVIEKAPAKINLGLDIIGKRSDGFHELSMIMASVDLSDYVTVSELDQDDIIVESNSCKLPLNNRNDVYQAAVLLKQKFGISKGVHIVLDKKIPICAGLGGGSSDAAAVLRALNTLWQLNLSWDELIEIGFEIGSDVPYCLKGGYAFITGKGEIVESLETNFSAWLVLVKPDFGISTRTVFAEINPGTIKRVDITSLKQAVLANSYDDILRFMGNSLEDISIARRPEIQKIKDRMLNSGADAALMTGSGPTVFAVCRNERCAERIVNAMRGFCKEVYKVRIL</sequence>
<dbReference type="InterPro" id="IPR014721">
    <property type="entry name" value="Ribsml_uS5_D2-typ_fold_subgr"/>
</dbReference>
<dbReference type="InterPro" id="IPR020568">
    <property type="entry name" value="Ribosomal_Su5_D2-typ_SF"/>
</dbReference>
<dbReference type="GO" id="GO:0050515">
    <property type="term" value="F:4-(cytidine 5'-diphospho)-2-C-methyl-D-erythritol kinase activity"/>
    <property type="evidence" value="ECO:0007669"/>
    <property type="project" value="UniProtKB-UniRule"/>
</dbReference>
<comment type="similarity">
    <text evidence="1 6">Belongs to the GHMP kinase family. IspE subfamily.</text>
</comment>
<protein>
    <recommendedName>
        <fullName evidence="6">Putative 4-diphosphocytidyl-2-C-methyl-D-erythritol kinase</fullName>
        <shortName evidence="6">CMK</shortName>
        <ecNumber evidence="6">2.7.1.148</ecNumber>
    </recommendedName>
    <alternativeName>
        <fullName evidence="6">4-(cytidine-5'-diphospho)-2-C-methyl-D-erythritol kinase</fullName>
    </alternativeName>
</protein>